<protein>
    <submittedName>
        <fullName evidence="2">Uncharacterized protein</fullName>
    </submittedName>
</protein>
<organism evidence="2">
    <name type="scientific">marine metagenome</name>
    <dbReference type="NCBI Taxonomy" id="408172"/>
    <lineage>
        <taxon>unclassified sequences</taxon>
        <taxon>metagenomes</taxon>
        <taxon>ecological metagenomes</taxon>
    </lineage>
</organism>
<gene>
    <name evidence="2" type="ORF">METZ01_LOCUS169487</name>
</gene>
<evidence type="ECO:0000256" key="1">
    <source>
        <dbReference type="SAM" id="MobiDB-lite"/>
    </source>
</evidence>
<feature type="compositionally biased region" description="Basic residues" evidence="1">
    <location>
        <begin position="31"/>
        <end position="49"/>
    </location>
</feature>
<dbReference type="AlphaFoldDB" id="A0A382BU72"/>
<accession>A0A382BU72</accession>
<dbReference type="EMBL" id="UINC01031110">
    <property type="protein sequence ID" value="SVB16633.1"/>
    <property type="molecule type" value="Genomic_DNA"/>
</dbReference>
<sequence>MTTIYLHWFFYGDPFLHRRGKQPGRQELRPQKQKTKTRVRYHKFKKPAI</sequence>
<feature type="region of interest" description="Disordered" evidence="1">
    <location>
        <begin position="19"/>
        <end position="49"/>
    </location>
</feature>
<evidence type="ECO:0000313" key="2">
    <source>
        <dbReference type="EMBL" id="SVB16633.1"/>
    </source>
</evidence>
<proteinExistence type="predicted"/>
<name>A0A382BU72_9ZZZZ</name>
<reference evidence="2" key="1">
    <citation type="submission" date="2018-05" db="EMBL/GenBank/DDBJ databases">
        <authorList>
            <person name="Lanie J.A."/>
            <person name="Ng W.-L."/>
            <person name="Kazmierczak K.M."/>
            <person name="Andrzejewski T.M."/>
            <person name="Davidsen T.M."/>
            <person name="Wayne K.J."/>
            <person name="Tettelin H."/>
            <person name="Glass J.I."/>
            <person name="Rusch D."/>
            <person name="Podicherti R."/>
            <person name="Tsui H.-C.T."/>
            <person name="Winkler M.E."/>
        </authorList>
    </citation>
    <scope>NUCLEOTIDE SEQUENCE</scope>
</reference>